<feature type="non-terminal residue" evidence="1">
    <location>
        <position position="1"/>
    </location>
</feature>
<evidence type="ECO:0000313" key="1">
    <source>
        <dbReference type="EMBL" id="PNX68422.1"/>
    </source>
</evidence>
<proteinExistence type="predicted"/>
<name>A0A2K3KQ71_TRIPR</name>
<gene>
    <name evidence="1" type="ORF">L195_g063971</name>
</gene>
<dbReference type="Proteomes" id="UP000236291">
    <property type="component" value="Unassembled WGS sequence"/>
</dbReference>
<dbReference type="EMBL" id="ASHM01227725">
    <property type="protein sequence ID" value="PNX68422.1"/>
    <property type="molecule type" value="Genomic_DNA"/>
</dbReference>
<reference evidence="1 2" key="2">
    <citation type="journal article" date="2017" name="Front. Plant Sci.">
        <title>Gene Classification and Mining of Molecular Markers Useful in Red Clover (Trifolium pratense) Breeding.</title>
        <authorList>
            <person name="Istvanek J."/>
            <person name="Dluhosova J."/>
            <person name="Dluhos P."/>
            <person name="Patkova L."/>
            <person name="Nedelnik J."/>
            <person name="Repkova J."/>
        </authorList>
    </citation>
    <scope>NUCLEOTIDE SEQUENCE [LARGE SCALE GENOMIC DNA]</scope>
    <source>
        <strain evidence="2">cv. Tatra</strain>
        <tissue evidence="1">Young leaves</tissue>
    </source>
</reference>
<evidence type="ECO:0000313" key="2">
    <source>
        <dbReference type="Proteomes" id="UP000236291"/>
    </source>
</evidence>
<comment type="caution">
    <text evidence="1">The sequence shown here is derived from an EMBL/GenBank/DDBJ whole genome shotgun (WGS) entry which is preliminary data.</text>
</comment>
<dbReference type="AlphaFoldDB" id="A0A2K3KQ71"/>
<sequence length="64" mass="6915">FLEISNRTPVGCLTDDTTIYAARVPSDGLNSKDRSASLAQGTSVVAHISGCWLNIIPHSRLEMQ</sequence>
<organism evidence="1 2">
    <name type="scientific">Trifolium pratense</name>
    <name type="common">Red clover</name>
    <dbReference type="NCBI Taxonomy" id="57577"/>
    <lineage>
        <taxon>Eukaryota</taxon>
        <taxon>Viridiplantae</taxon>
        <taxon>Streptophyta</taxon>
        <taxon>Embryophyta</taxon>
        <taxon>Tracheophyta</taxon>
        <taxon>Spermatophyta</taxon>
        <taxon>Magnoliopsida</taxon>
        <taxon>eudicotyledons</taxon>
        <taxon>Gunneridae</taxon>
        <taxon>Pentapetalae</taxon>
        <taxon>rosids</taxon>
        <taxon>fabids</taxon>
        <taxon>Fabales</taxon>
        <taxon>Fabaceae</taxon>
        <taxon>Papilionoideae</taxon>
        <taxon>50 kb inversion clade</taxon>
        <taxon>NPAAA clade</taxon>
        <taxon>Hologalegina</taxon>
        <taxon>IRL clade</taxon>
        <taxon>Trifolieae</taxon>
        <taxon>Trifolium</taxon>
    </lineage>
</organism>
<accession>A0A2K3KQ71</accession>
<protein>
    <submittedName>
        <fullName evidence="1">Uncharacterized protein</fullName>
    </submittedName>
</protein>
<reference evidence="1 2" key="1">
    <citation type="journal article" date="2014" name="Am. J. Bot.">
        <title>Genome assembly and annotation for red clover (Trifolium pratense; Fabaceae).</title>
        <authorList>
            <person name="Istvanek J."/>
            <person name="Jaros M."/>
            <person name="Krenek A."/>
            <person name="Repkova J."/>
        </authorList>
    </citation>
    <scope>NUCLEOTIDE SEQUENCE [LARGE SCALE GENOMIC DNA]</scope>
    <source>
        <strain evidence="2">cv. Tatra</strain>
        <tissue evidence="1">Young leaves</tissue>
    </source>
</reference>